<dbReference type="InterPro" id="IPR042507">
    <property type="entry name" value="TBC1D19"/>
</dbReference>
<gene>
    <name evidence="1" type="ORF">B7P43_G03217</name>
</gene>
<dbReference type="STRING" id="105785.A0A2J7RRW7"/>
<dbReference type="PANTHER" id="PTHR16110:SF1">
    <property type="entry name" value="TBC1 DOMAIN FAMILY MEMBER 19"/>
    <property type="match status" value="1"/>
</dbReference>
<organism evidence="1 2">
    <name type="scientific">Cryptotermes secundus</name>
    <dbReference type="NCBI Taxonomy" id="105785"/>
    <lineage>
        <taxon>Eukaryota</taxon>
        <taxon>Metazoa</taxon>
        <taxon>Ecdysozoa</taxon>
        <taxon>Arthropoda</taxon>
        <taxon>Hexapoda</taxon>
        <taxon>Insecta</taxon>
        <taxon>Pterygota</taxon>
        <taxon>Neoptera</taxon>
        <taxon>Polyneoptera</taxon>
        <taxon>Dictyoptera</taxon>
        <taxon>Blattodea</taxon>
        <taxon>Blattoidea</taxon>
        <taxon>Termitoidae</taxon>
        <taxon>Kalotermitidae</taxon>
        <taxon>Cryptotermitinae</taxon>
        <taxon>Cryptotermes</taxon>
    </lineage>
</organism>
<evidence type="ECO:0008006" key="3">
    <source>
        <dbReference type="Google" id="ProtNLM"/>
    </source>
</evidence>
<evidence type="ECO:0000313" key="1">
    <source>
        <dbReference type="EMBL" id="PNF43574.1"/>
    </source>
</evidence>
<dbReference type="InParanoid" id="A0A2J7RRW7"/>
<dbReference type="EMBL" id="NEVH01000597">
    <property type="protein sequence ID" value="PNF43574.1"/>
    <property type="molecule type" value="Genomic_DNA"/>
</dbReference>
<evidence type="ECO:0000313" key="2">
    <source>
        <dbReference type="Proteomes" id="UP000235965"/>
    </source>
</evidence>
<proteinExistence type="predicted"/>
<dbReference type="AlphaFoldDB" id="A0A2J7RRW7"/>
<keyword evidence="2" id="KW-1185">Reference proteome</keyword>
<dbReference type="FunCoup" id="A0A2J7RRW7">
    <property type="interactions" value="266"/>
</dbReference>
<comment type="caution">
    <text evidence="1">The sequence shown here is derived from an EMBL/GenBank/DDBJ whole genome shotgun (WGS) entry which is preliminary data.</text>
</comment>
<dbReference type="OrthoDB" id="10249775at2759"/>
<protein>
    <recommendedName>
        <fullName evidence="3">TBC1 domain family member 19</fullName>
    </recommendedName>
</protein>
<dbReference type="PANTHER" id="PTHR16110">
    <property type="entry name" value="TBC1 DOMAIN FAMILY MEMBER 19"/>
    <property type="match status" value="1"/>
</dbReference>
<sequence length="439" mass="50761">MDDMKDKSIHFTAQKLTEEIQNMPAYKKFYSGIQKIASSTCVNKTEFKETLLQAMKQAGMETELRNTVFHWVRSHNNHDSISGYSIKEPLAYLRKAQMQWEKRIHKSLNSMCNEIGVPLARFRLASDRDELEEKWTELSTYDIDLSQYRPVYAPKDFLEVLLCIHSPNYCSMDGEGNCHISQIPLRVKTLAELRCLYVELSRGEPLLGVNPYMASAVGNHPTLEAERTALGEKVLASNHAPVAQEFLKRGCPRSLRGRIWAQVMGSCIHPEHVEYFNGLKQQVLQYDLMVDKLIIKDVQLTASNDDQYFVFEDVLYQVMLCFSRDTEVLSVFNHSAGNPVHAVLKNKPATVENTVAFPPSGVIPFHGFTMYATPFCYLYDNPVALYHTFRAFYLRYWFHLHEVSSHEQGLLCLCLLFERLLQRHEPQLWFHFKHINIQP</sequence>
<dbReference type="Proteomes" id="UP000235965">
    <property type="component" value="Unassembled WGS sequence"/>
</dbReference>
<name>A0A2J7RRW7_9NEOP</name>
<reference evidence="1 2" key="1">
    <citation type="submission" date="2017-12" db="EMBL/GenBank/DDBJ databases">
        <title>Hemimetabolous genomes reveal molecular basis of termite eusociality.</title>
        <authorList>
            <person name="Harrison M.C."/>
            <person name="Jongepier E."/>
            <person name="Robertson H.M."/>
            <person name="Arning N."/>
            <person name="Bitard-Feildel T."/>
            <person name="Chao H."/>
            <person name="Childers C.P."/>
            <person name="Dinh H."/>
            <person name="Doddapaneni H."/>
            <person name="Dugan S."/>
            <person name="Gowin J."/>
            <person name="Greiner C."/>
            <person name="Han Y."/>
            <person name="Hu H."/>
            <person name="Hughes D.S.T."/>
            <person name="Huylmans A.-K."/>
            <person name="Kemena C."/>
            <person name="Kremer L.P.M."/>
            <person name="Lee S.L."/>
            <person name="Lopez-Ezquerra A."/>
            <person name="Mallet L."/>
            <person name="Monroy-Kuhn J.M."/>
            <person name="Moser A."/>
            <person name="Murali S.C."/>
            <person name="Muzny D.M."/>
            <person name="Otani S."/>
            <person name="Piulachs M.-D."/>
            <person name="Poelchau M."/>
            <person name="Qu J."/>
            <person name="Schaub F."/>
            <person name="Wada-Katsumata A."/>
            <person name="Worley K.C."/>
            <person name="Xie Q."/>
            <person name="Ylla G."/>
            <person name="Poulsen M."/>
            <person name="Gibbs R.A."/>
            <person name="Schal C."/>
            <person name="Richards S."/>
            <person name="Belles X."/>
            <person name="Korb J."/>
            <person name="Bornberg-Bauer E."/>
        </authorList>
    </citation>
    <scope>NUCLEOTIDE SEQUENCE [LARGE SCALE GENOMIC DNA]</scope>
    <source>
        <tissue evidence="1">Whole body</tissue>
    </source>
</reference>
<accession>A0A2J7RRW7</accession>